<dbReference type="InterPro" id="IPR036052">
    <property type="entry name" value="TrpB-like_PALP_sf"/>
</dbReference>
<evidence type="ECO:0000256" key="5">
    <source>
        <dbReference type="ARBA" id="ARBA00011270"/>
    </source>
</evidence>
<comment type="subunit">
    <text evidence="5 12">Tetramer of two alpha and two beta chains.</text>
</comment>
<dbReference type="PROSITE" id="PS00168">
    <property type="entry name" value="TRP_SYNTHASE_BETA"/>
    <property type="match status" value="1"/>
</dbReference>
<dbReference type="Pfam" id="PF00291">
    <property type="entry name" value="PALP"/>
    <property type="match status" value="1"/>
</dbReference>
<sequence>MTTFKLNPYFGEFGGAFVPQTLMPALQQLEQAFIDAQSDPEFQQEFLSLLKDYAGRPTALTLTRNFSPNPKVKIYLKREDLLHGGAHKTNQVLGQALLAKRMGKKEIIAETGAGQHGVATALACALLGLKCKVYMGAKDVERQSPNVFRMKLMGAEVIPVTAGAATLKDACNEAMRDWTGNYDKAHYLLGTAAGPHPYPTIVREFQKMIGEETKQQILEKEGTLPDAVIACIGGGSNAIGLFADFIKEKDVALIGVEPAGKGIDTSMHGAPLVHGRTGIFFGMKSPLMQDEHGQVEESYSVSAGLDFPSVGPQHAELHASGRGTYVSATDDEALKAFQLLAKSEGIIPALESSHALAHAYKMAQQATEDTLLVVNLSGRGDKDIFSVSKLLENQTSILEE</sequence>
<dbReference type="InterPro" id="IPR006653">
    <property type="entry name" value="Trp_synth_b_CS"/>
</dbReference>
<dbReference type="RefSeq" id="WP_121837626.1">
    <property type="nucleotide sequence ID" value="NZ_ML014757.1"/>
</dbReference>
<comment type="catalytic activity">
    <reaction evidence="11 12">
        <text>(1S,2R)-1-C-(indol-3-yl)glycerol 3-phosphate + L-serine = D-glyceraldehyde 3-phosphate + L-tryptophan + H2O</text>
        <dbReference type="Rhea" id="RHEA:10532"/>
        <dbReference type="ChEBI" id="CHEBI:15377"/>
        <dbReference type="ChEBI" id="CHEBI:33384"/>
        <dbReference type="ChEBI" id="CHEBI:57912"/>
        <dbReference type="ChEBI" id="CHEBI:58866"/>
        <dbReference type="ChEBI" id="CHEBI:59776"/>
        <dbReference type="EC" id="4.2.1.20"/>
    </reaction>
</comment>
<keyword evidence="8 12" id="KW-0663">Pyridoxal phosphate</keyword>
<evidence type="ECO:0000313" key="15">
    <source>
        <dbReference type="Proteomes" id="UP000281474"/>
    </source>
</evidence>
<comment type="pathway">
    <text evidence="3 12">Amino-acid biosynthesis; L-tryptophan biosynthesis; L-tryptophan from chorismate: step 5/5.</text>
</comment>
<keyword evidence="6 12" id="KW-0028">Amino-acid biosynthesis</keyword>
<evidence type="ECO:0000256" key="9">
    <source>
        <dbReference type="ARBA" id="ARBA00023141"/>
    </source>
</evidence>
<dbReference type="EMBL" id="QZEI01000008">
    <property type="protein sequence ID" value="RLV61106.1"/>
    <property type="molecule type" value="Genomic_DNA"/>
</dbReference>
<comment type="similarity">
    <text evidence="4 12">Belongs to the TrpB family.</text>
</comment>
<evidence type="ECO:0000259" key="13">
    <source>
        <dbReference type="Pfam" id="PF00291"/>
    </source>
</evidence>
<name>A0A3L8Q076_9GAMM</name>
<dbReference type="InterPro" id="IPR001926">
    <property type="entry name" value="TrpB-like_PALP"/>
</dbReference>
<evidence type="ECO:0000256" key="7">
    <source>
        <dbReference type="ARBA" id="ARBA00022822"/>
    </source>
</evidence>
<evidence type="ECO:0000256" key="10">
    <source>
        <dbReference type="ARBA" id="ARBA00023239"/>
    </source>
</evidence>
<accession>A0A3L8Q076</accession>
<comment type="function">
    <text evidence="2 12">The beta subunit is responsible for the synthesis of L-tryptophan from indole and L-serine.</text>
</comment>
<dbReference type="OrthoDB" id="9766131at2"/>
<dbReference type="InterPro" id="IPR023026">
    <property type="entry name" value="Trp_synth_beta/beta-like"/>
</dbReference>
<evidence type="ECO:0000256" key="4">
    <source>
        <dbReference type="ARBA" id="ARBA00009982"/>
    </source>
</evidence>
<comment type="caution">
    <text evidence="14">The sequence shown here is derived from an EMBL/GenBank/DDBJ whole genome shotgun (WGS) entry which is preliminary data.</text>
</comment>
<protein>
    <recommendedName>
        <fullName evidence="12">Tryptophan synthase beta chain</fullName>
        <ecNumber evidence="12">4.2.1.20</ecNumber>
    </recommendedName>
</protein>
<dbReference type="PIRSF" id="PIRSF001413">
    <property type="entry name" value="Trp_syn_beta"/>
    <property type="match status" value="1"/>
</dbReference>
<dbReference type="SUPFAM" id="SSF53686">
    <property type="entry name" value="Tryptophan synthase beta subunit-like PLP-dependent enzymes"/>
    <property type="match status" value="1"/>
</dbReference>
<proteinExistence type="inferred from homology"/>
<dbReference type="PANTHER" id="PTHR48077">
    <property type="entry name" value="TRYPTOPHAN SYNTHASE-RELATED"/>
    <property type="match status" value="1"/>
</dbReference>
<dbReference type="AlphaFoldDB" id="A0A3L8Q076"/>
<dbReference type="InterPro" id="IPR006654">
    <property type="entry name" value="Trp_synth_beta"/>
</dbReference>
<keyword evidence="7 12" id="KW-0822">Tryptophan biosynthesis</keyword>
<evidence type="ECO:0000256" key="2">
    <source>
        <dbReference type="ARBA" id="ARBA00002786"/>
    </source>
</evidence>
<feature type="domain" description="Tryptophan synthase beta chain-like PALP" evidence="13">
    <location>
        <begin position="54"/>
        <end position="378"/>
    </location>
</feature>
<evidence type="ECO:0000313" key="14">
    <source>
        <dbReference type="EMBL" id="RLV61106.1"/>
    </source>
</evidence>
<evidence type="ECO:0000256" key="8">
    <source>
        <dbReference type="ARBA" id="ARBA00022898"/>
    </source>
</evidence>
<dbReference type="GO" id="GO:0005737">
    <property type="term" value="C:cytoplasm"/>
    <property type="evidence" value="ECO:0007669"/>
    <property type="project" value="TreeGrafter"/>
</dbReference>
<gene>
    <name evidence="12 14" type="primary">trpB</name>
    <name evidence="14" type="ORF">D5018_03670</name>
</gene>
<evidence type="ECO:0000256" key="12">
    <source>
        <dbReference type="HAMAP-Rule" id="MF_00133"/>
    </source>
</evidence>
<dbReference type="NCBIfam" id="TIGR00263">
    <property type="entry name" value="trpB"/>
    <property type="match status" value="1"/>
</dbReference>
<dbReference type="UniPathway" id="UPA00035">
    <property type="reaction ID" value="UER00044"/>
</dbReference>
<dbReference type="Gene3D" id="3.40.50.1100">
    <property type="match status" value="2"/>
</dbReference>
<dbReference type="FunFam" id="3.40.50.1100:FF:000004">
    <property type="entry name" value="Tryptophan synthase beta chain"/>
    <property type="match status" value="1"/>
</dbReference>
<evidence type="ECO:0000256" key="11">
    <source>
        <dbReference type="ARBA" id="ARBA00049047"/>
    </source>
</evidence>
<dbReference type="FunFam" id="3.40.50.1100:FF:000001">
    <property type="entry name" value="Tryptophan synthase beta chain"/>
    <property type="match status" value="1"/>
</dbReference>
<keyword evidence="9 12" id="KW-0057">Aromatic amino acid biosynthesis</keyword>
<dbReference type="CDD" id="cd06446">
    <property type="entry name" value="Trp-synth_B"/>
    <property type="match status" value="1"/>
</dbReference>
<comment type="cofactor">
    <cofactor evidence="1 12">
        <name>pyridoxal 5'-phosphate</name>
        <dbReference type="ChEBI" id="CHEBI:597326"/>
    </cofactor>
</comment>
<keyword evidence="15" id="KW-1185">Reference proteome</keyword>
<dbReference type="EC" id="4.2.1.20" evidence="12"/>
<evidence type="ECO:0000256" key="3">
    <source>
        <dbReference type="ARBA" id="ARBA00004733"/>
    </source>
</evidence>
<dbReference type="PANTHER" id="PTHR48077:SF3">
    <property type="entry name" value="TRYPTOPHAN SYNTHASE"/>
    <property type="match status" value="1"/>
</dbReference>
<reference evidence="14 15" key="1">
    <citation type="submission" date="2018-09" db="EMBL/GenBank/DDBJ databases">
        <title>Phylogeny of the Shewanellaceae, and recommendation for two new genera, Pseudoshewanella and Parashewanella.</title>
        <authorList>
            <person name="Wang G."/>
        </authorList>
    </citation>
    <scope>NUCLEOTIDE SEQUENCE [LARGE SCALE GENOMIC DNA]</scope>
    <source>
        <strain evidence="14 15">C51</strain>
    </source>
</reference>
<feature type="modified residue" description="N6-(pyridoxal phosphate)lysine" evidence="12">
    <location>
        <position position="88"/>
    </location>
</feature>
<organism evidence="14 15">
    <name type="scientific">Parashewanella curva</name>
    <dbReference type="NCBI Taxonomy" id="2338552"/>
    <lineage>
        <taxon>Bacteria</taxon>
        <taxon>Pseudomonadati</taxon>
        <taxon>Pseudomonadota</taxon>
        <taxon>Gammaproteobacteria</taxon>
        <taxon>Alteromonadales</taxon>
        <taxon>Shewanellaceae</taxon>
        <taxon>Parashewanella</taxon>
    </lineage>
</organism>
<dbReference type="GO" id="GO:0004834">
    <property type="term" value="F:tryptophan synthase activity"/>
    <property type="evidence" value="ECO:0007669"/>
    <property type="project" value="UniProtKB-UniRule"/>
</dbReference>
<evidence type="ECO:0000256" key="1">
    <source>
        <dbReference type="ARBA" id="ARBA00001933"/>
    </source>
</evidence>
<evidence type="ECO:0000256" key="6">
    <source>
        <dbReference type="ARBA" id="ARBA00022605"/>
    </source>
</evidence>
<dbReference type="HAMAP" id="MF_00133">
    <property type="entry name" value="Trp_synth_beta"/>
    <property type="match status" value="1"/>
</dbReference>
<dbReference type="Proteomes" id="UP000281474">
    <property type="component" value="Unassembled WGS sequence"/>
</dbReference>
<keyword evidence="10 12" id="KW-0456">Lyase</keyword>